<feature type="domain" description="Endo-1,3(4)-beta-glucanase 1 carbohydrate binding" evidence="2">
    <location>
        <begin position="25"/>
        <end position="72"/>
    </location>
</feature>
<dbReference type="Proteomes" id="UP001222325">
    <property type="component" value="Unassembled WGS sequence"/>
</dbReference>
<name>A0AAD6XNX2_9AGAR</name>
<protein>
    <submittedName>
        <fullName evidence="3">Carbohydrate binding-domain-containing protein</fullName>
    </submittedName>
</protein>
<evidence type="ECO:0000313" key="3">
    <source>
        <dbReference type="EMBL" id="KAJ7088028.1"/>
    </source>
</evidence>
<dbReference type="InterPro" id="IPR018909">
    <property type="entry name" value="Eng1_septum"/>
</dbReference>
<sequence length="164" mass="17694">MARLLSIVLSAVLASLVAAESLSRCGSSSYYPSQYTCFNDNFLCPIVNGDRTIRCGDACYSTSLYSCSGTTLEPINTSGPETLEDCGPSRFYPSQYVCLDGNFLCPIIGGAATLRCGAACYAPSEYMCAPVLIHPPAALNYLQLHRRASRARTRAAVRAELRLE</sequence>
<accession>A0AAD6XNX2</accession>
<feature type="domain" description="Endo-1,3(4)-beta-glucanase 1 carbohydrate binding" evidence="2">
    <location>
        <begin position="86"/>
        <end position="129"/>
    </location>
</feature>
<keyword evidence="4" id="KW-1185">Reference proteome</keyword>
<evidence type="ECO:0000259" key="2">
    <source>
        <dbReference type="Pfam" id="PF10645"/>
    </source>
</evidence>
<proteinExistence type="predicted"/>
<keyword evidence="1" id="KW-0732">Signal</keyword>
<dbReference type="EMBL" id="JARJCN010000027">
    <property type="protein sequence ID" value="KAJ7088028.1"/>
    <property type="molecule type" value="Genomic_DNA"/>
</dbReference>
<feature type="chain" id="PRO_5041945642" evidence="1">
    <location>
        <begin position="20"/>
        <end position="164"/>
    </location>
</feature>
<comment type="caution">
    <text evidence="3">The sequence shown here is derived from an EMBL/GenBank/DDBJ whole genome shotgun (WGS) entry which is preliminary data.</text>
</comment>
<organism evidence="3 4">
    <name type="scientific">Mycena belliarum</name>
    <dbReference type="NCBI Taxonomy" id="1033014"/>
    <lineage>
        <taxon>Eukaryota</taxon>
        <taxon>Fungi</taxon>
        <taxon>Dikarya</taxon>
        <taxon>Basidiomycota</taxon>
        <taxon>Agaricomycotina</taxon>
        <taxon>Agaricomycetes</taxon>
        <taxon>Agaricomycetidae</taxon>
        <taxon>Agaricales</taxon>
        <taxon>Marasmiineae</taxon>
        <taxon>Mycenaceae</taxon>
        <taxon>Mycena</taxon>
    </lineage>
</organism>
<gene>
    <name evidence="3" type="ORF">B0H15DRAFT_801086</name>
</gene>
<reference evidence="3" key="1">
    <citation type="submission" date="2023-03" db="EMBL/GenBank/DDBJ databases">
        <title>Massive genome expansion in bonnet fungi (Mycena s.s.) driven by repeated elements and novel gene families across ecological guilds.</title>
        <authorList>
            <consortium name="Lawrence Berkeley National Laboratory"/>
            <person name="Harder C.B."/>
            <person name="Miyauchi S."/>
            <person name="Viragh M."/>
            <person name="Kuo A."/>
            <person name="Thoen E."/>
            <person name="Andreopoulos B."/>
            <person name="Lu D."/>
            <person name="Skrede I."/>
            <person name="Drula E."/>
            <person name="Henrissat B."/>
            <person name="Morin E."/>
            <person name="Kohler A."/>
            <person name="Barry K."/>
            <person name="LaButti K."/>
            <person name="Morin E."/>
            <person name="Salamov A."/>
            <person name="Lipzen A."/>
            <person name="Mereny Z."/>
            <person name="Hegedus B."/>
            <person name="Baldrian P."/>
            <person name="Stursova M."/>
            <person name="Weitz H."/>
            <person name="Taylor A."/>
            <person name="Grigoriev I.V."/>
            <person name="Nagy L.G."/>
            <person name="Martin F."/>
            <person name="Kauserud H."/>
        </authorList>
    </citation>
    <scope>NUCLEOTIDE SEQUENCE</scope>
    <source>
        <strain evidence="3">CBHHK173m</strain>
    </source>
</reference>
<evidence type="ECO:0000256" key="1">
    <source>
        <dbReference type="SAM" id="SignalP"/>
    </source>
</evidence>
<dbReference type="GO" id="GO:0030246">
    <property type="term" value="F:carbohydrate binding"/>
    <property type="evidence" value="ECO:0007669"/>
    <property type="project" value="InterPro"/>
</dbReference>
<dbReference type="Pfam" id="PF10645">
    <property type="entry name" value="Carb_bind"/>
    <property type="match status" value="2"/>
</dbReference>
<evidence type="ECO:0000313" key="4">
    <source>
        <dbReference type="Proteomes" id="UP001222325"/>
    </source>
</evidence>
<feature type="signal peptide" evidence="1">
    <location>
        <begin position="1"/>
        <end position="19"/>
    </location>
</feature>
<dbReference type="AlphaFoldDB" id="A0AAD6XNX2"/>